<protein>
    <submittedName>
        <fullName evidence="12">Chemotaxis protein MotA</fullName>
    </submittedName>
</protein>
<evidence type="ECO:0000259" key="10">
    <source>
        <dbReference type="Pfam" id="PF01618"/>
    </source>
</evidence>
<dbReference type="EMBL" id="JAUSTP010000039">
    <property type="protein sequence ID" value="MDQ0191355.1"/>
    <property type="molecule type" value="Genomic_DNA"/>
</dbReference>
<feature type="domain" description="MotA/TolQ/ExbB proton channel" evidence="10">
    <location>
        <begin position="101"/>
        <end position="219"/>
    </location>
</feature>
<dbReference type="InterPro" id="IPR046786">
    <property type="entry name" value="MotA_N"/>
</dbReference>
<keyword evidence="4" id="KW-0283">Flagellar rotation</keyword>
<organism evidence="12 13">
    <name type="scientific">Alicyclobacillus cycloheptanicus</name>
    <dbReference type="NCBI Taxonomy" id="1457"/>
    <lineage>
        <taxon>Bacteria</taxon>
        <taxon>Bacillati</taxon>
        <taxon>Bacillota</taxon>
        <taxon>Bacilli</taxon>
        <taxon>Bacillales</taxon>
        <taxon>Alicyclobacillaceae</taxon>
        <taxon>Alicyclobacillus</taxon>
    </lineage>
</organism>
<feature type="domain" description="Motility protein A N-terminal" evidence="11">
    <location>
        <begin position="6"/>
        <end position="92"/>
    </location>
</feature>
<dbReference type="Pfam" id="PF01618">
    <property type="entry name" value="MotA_ExbB"/>
    <property type="match status" value="1"/>
</dbReference>
<dbReference type="RefSeq" id="WP_274454447.1">
    <property type="nucleotide sequence ID" value="NZ_CP067097.1"/>
</dbReference>
<feature type="transmembrane region" description="Helical" evidence="9">
    <location>
        <begin position="35"/>
        <end position="57"/>
    </location>
</feature>
<feature type="transmembrane region" description="Helical" evidence="9">
    <location>
        <begin position="182"/>
        <end position="203"/>
    </location>
</feature>
<sequence length="273" mass="29350">MDIATIAGFVLAVGSLIVGFILDGGSLGALFQPTALIIIFGGTLGATMITVSLRQFLAIGKYLRISLFHKRQDALDIIDQLVELATLARREGILALDERLDTFDDEFLRSGLQFVVDGVDPELVKSMMETELSYIEDRHEAAAHIFEVAGGFAPTMGIIGTVMGLVHVLSNLSDVQTLGPEIATAFTATLYGVASANVLWLPIANKLKRRNQEEVLLREIMLEGVLSIQAGENPNILGQKLKAFLAPSTRSRNSAAGARKDKAGEPSVETAQT</sequence>
<keyword evidence="7" id="KW-0813">Transport</keyword>
<evidence type="ECO:0000256" key="3">
    <source>
        <dbReference type="ARBA" id="ARBA00022692"/>
    </source>
</evidence>
<dbReference type="Proteomes" id="UP001232973">
    <property type="component" value="Unassembled WGS sequence"/>
</dbReference>
<keyword evidence="13" id="KW-1185">Reference proteome</keyword>
<evidence type="ECO:0000259" key="11">
    <source>
        <dbReference type="Pfam" id="PF20560"/>
    </source>
</evidence>
<feature type="region of interest" description="Disordered" evidence="8">
    <location>
        <begin position="248"/>
        <end position="273"/>
    </location>
</feature>
<dbReference type="NCBIfam" id="NF006583">
    <property type="entry name" value="PRK09109.1"/>
    <property type="match status" value="1"/>
</dbReference>
<accession>A0ABT9XM42</accession>
<evidence type="ECO:0000256" key="8">
    <source>
        <dbReference type="SAM" id="MobiDB-lite"/>
    </source>
</evidence>
<comment type="similarity">
    <text evidence="7">Belongs to the exbB/tolQ family.</text>
</comment>
<evidence type="ECO:0000256" key="4">
    <source>
        <dbReference type="ARBA" id="ARBA00022779"/>
    </source>
</evidence>
<evidence type="ECO:0000256" key="9">
    <source>
        <dbReference type="SAM" id="Phobius"/>
    </source>
</evidence>
<evidence type="ECO:0000256" key="6">
    <source>
        <dbReference type="ARBA" id="ARBA00023136"/>
    </source>
</evidence>
<dbReference type="InterPro" id="IPR047055">
    <property type="entry name" value="MotA-like"/>
</dbReference>
<evidence type="ECO:0000256" key="5">
    <source>
        <dbReference type="ARBA" id="ARBA00022989"/>
    </source>
</evidence>
<evidence type="ECO:0000256" key="2">
    <source>
        <dbReference type="ARBA" id="ARBA00022475"/>
    </source>
</evidence>
<comment type="subcellular location">
    <subcellularLocation>
        <location evidence="1">Cell membrane</location>
        <topology evidence="1">Multi-pass membrane protein</topology>
    </subcellularLocation>
    <subcellularLocation>
        <location evidence="7">Membrane</location>
        <topology evidence="7">Multi-pass membrane protein</topology>
    </subcellularLocation>
</comment>
<dbReference type="PANTHER" id="PTHR30433:SF3">
    <property type="entry name" value="MOTILITY PROTEIN A"/>
    <property type="match status" value="1"/>
</dbReference>
<keyword evidence="7" id="KW-0653">Protein transport</keyword>
<evidence type="ECO:0000313" key="12">
    <source>
        <dbReference type="EMBL" id="MDQ0191355.1"/>
    </source>
</evidence>
<keyword evidence="3 9" id="KW-0812">Transmembrane</keyword>
<feature type="transmembrane region" description="Helical" evidence="9">
    <location>
        <begin position="148"/>
        <end position="170"/>
    </location>
</feature>
<name>A0ABT9XM42_9BACL</name>
<evidence type="ECO:0000256" key="7">
    <source>
        <dbReference type="RuleBase" id="RU004057"/>
    </source>
</evidence>
<comment type="caution">
    <text evidence="12">The sequence shown here is derived from an EMBL/GenBank/DDBJ whole genome shotgun (WGS) entry which is preliminary data.</text>
</comment>
<gene>
    <name evidence="12" type="ORF">J2S03_003226</name>
</gene>
<evidence type="ECO:0000313" key="13">
    <source>
        <dbReference type="Proteomes" id="UP001232973"/>
    </source>
</evidence>
<dbReference type="PANTHER" id="PTHR30433">
    <property type="entry name" value="CHEMOTAXIS PROTEIN MOTA"/>
    <property type="match status" value="1"/>
</dbReference>
<dbReference type="Pfam" id="PF20560">
    <property type="entry name" value="MotA_N"/>
    <property type="match status" value="1"/>
</dbReference>
<reference evidence="12 13" key="1">
    <citation type="submission" date="2023-07" db="EMBL/GenBank/DDBJ databases">
        <title>Genomic Encyclopedia of Type Strains, Phase IV (KMG-IV): sequencing the most valuable type-strain genomes for metagenomic binning, comparative biology and taxonomic classification.</title>
        <authorList>
            <person name="Goeker M."/>
        </authorList>
    </citation>
    <scope>NUCLEOTIDE SEQUENCE [LARGE SCALE GENOMIC DNA]</scope>
    <source>
        <strain evidence="12 13">DSM 4006</strain>
    </source>
</reference>
<keyword evidence="2" id="KW-1003">Cell membrane</keyword>
<keyword evidence="5 9" id="KW-1133">Transmembrane helix</keyword>
<proteinExistence type="inferred from homology"/>
<evidence type="ECO:0000256" key="1">
    <source>
        <dbReference type="ARBA" id="ARBA00004651"/>
    </source>
</evidence>
<dbReference type="InterPro" id="IPR002898">
    <property type="entry name" value="MotA_ExbB_proton_chnl"/>
</dbReference>
<keyword evidence="6 9" id="KW-0472">Membrane</keyword>